<evidence type="ECO:0000313" key="2">
    <source>
        <dbReference type="Proteomes" id="UP001305414"/>
    </source>
</evidence>
<name>A0AAN7Z6U1_9PEZI</name>
<dbReference type="Proteomes" id="UP001305414">
    <property type="component" value="Unassembled WGS sequence"/>
</dbReference>
<proteinExistence type="predicted"/>
<comment type="caution">
    <text evidence="1">The sequence shown here is derived from an EMBL/GenBank/DDBJ whole genome shotgun (WGS) entry which is preliminary data.</text>
</comment>
<accession>A0AAN7Z6U1</accession>
<gene>
    <name evidence="1" type="ORF">RRF57_004642</name>
</gene>
<keyword evidence="2" id="KW-1185">Reference proteome</keyword>
<protein>
    <submittedName>
        <fullName evidence="1">Uncharacterized protein</fullName>
    </submittedName>
</protein>
<reference evidence="1 2" key="1">
    <citation type="submission" date="2023-10" db="EMBL/GenBank/DDBJ databases">
        <title>Draft genome sequence of Xylaria bambusicola isolate GMP-LS, the root and basal stem rot pathogen of sugarcane in Indonesia.</title>
        <authorList>
            <person name="Selvaraj P."/>
            <person name="Muralishankar V."/>
            <person name="Muruganantham S."/>
            <person name="Sp S."/>
            <person name="Haryani S."/>
            <person name="Lau K.J.X."/>
            <person name="Naqvi N.I."/>
        </authorList>
    </citation>
    <scope>NUCLEOTIDE SEQUENCE [LARGE SCALE GENOMIC DNA]</scope>
    <source>
        <strain evidence="1">GMP-LS</strain>
    </source>
</reference>
<sequence length="77" mass="7972">MYPFGQHPDTGPALAPQRNHPLAHVAVVVGAAWASVKGTTTVAPLVTTVVLTTGGQDVVLQSRPVRQHPDPADATQA</sequence>
<evidence type="ECO:0000313" key="1">
    <source>
        <dbReference type="EMBL" id="KAK5628928.1"/>
    </source>
</evidence>
<dbReference type="AlphaFoldDB" id="A0AAN7Z6U1"/>
<dbReference type="EMBL" id="JAWHQM010000010">
    <property type="protein sequence ID" value="KAK5628928.1"/>
    <property type="molecule type" value="Genomic_DNA"/>
</dbReference>
<organism evidence="1 2">
    <name type="scientific">Xylaria bambusicola</name>
    <dbReference type="NCBI Taxonomy" id="326684"/>
    <lineage>
        <taxon>Eukaryota</taxon>
        <taxon>Fungi</taxon>
        <taxon>Dikarya</taxon>
        <taxon>Ascomycota</taxon>
        <taxon>Pezizomycotina</taxon>
        <taxon>Sordariomycetes</taxon>
        <taxon>Xylariomycetidae</taxon>
        <taxon>Xylariales</taxon>
        <taxon>Xylariaceae</taxon>
        <taxon>Xylaria</taxon>
    </lineage>
</organism>